<evidence type="ECO:0000313" key="1">
    <source>
        <dbReference type="EMBL" id="PWA11104.1"/>
    </source>
</evidence>
<keyword evidence="2" id="KW-1185">Reference proteome</keyword>
<dbReference type="EMBL" id="QCZG01000019">
    <property type="protein sequence ID" value="PWA11104.1"/>
    <property type="molecule type" value="Genomic_DNA"/>
</dbReference>
<dbReference type="RefSeq" id="WP_116554836.1">
    <property type="nucleotide sequence ID" value="NZ_QCZG01000019.1"/>
</dbReference>
<evidence type="ECO:0000313" key="2">
    <source>
        <dbReference type="Proteomes" id="UP000245998"/>
    </source>
</evidence>
<gene>
    <name evidence="1" type="ORF">DCC39_10420</name>
</gene>
<sequence length="321" mass="37224">MKCKICNNALVVPSYRQLFPYFNFPAHSSEEWEICRQGLLHENLRPVYGFLQQAVNMTAKLEGKYFDLKNFLNDSGKNFELLLQIDRLGEMVNETFPKADIKVTDHFVPAEIQLDRYTYQKLVAYELERETRTPIFLKNTSKEILNRMQTGDFALNSPFYYGTIPYSRASQSIRVPAELVKAVRYPFIHKERSVERIFMEFAERINISERNEDIAYLILKKDIRPSNIRRRVMGETASYVVNFAQLPGLPGDKRAAIHKSLQSVDSSAIKQLAWEVEKTPLTSTRVDYEDKKAIDRLSKELNLPAYKVVTALLLYANYVKA</sequence>
<accession>A0A2U1K1N6</accession>
<dbReference type="Proteomes" id="UP000245998">
    <property type="component" value="Unassembled WGS sequence"/>
</dbReference>
<name>A0A2U1K1N6_9BACI</name>
<proteinExistence type="predicted"/>
<reference evidence="1 2" key="1">
    <citation type="submission" date="2018-04" db="EMBL/GenBank/DDBJ databases">
        <title>Camelliibacillus theae gen. nov., sp. nov., isolated from Pu'er tea.</title>
        <authorList>
            <person name="Niu L."/>
        </authorList>
    </citation>
    <scope>NUCLEOTIDE SEQUENCE [LARGE SCALE GENOMIC DNA]</scope>
    <source>
        <strain evidence="1 2">T8</strain>
    </source>
</reference>
<dbReference type="AlphaFoldDB" id="A0A2U1K1N6"/>
<comment type="caution">
    <text evidence="1">The sequence shown here is derived from an EMBL/GenBank/DDBJ whole genome shotgun (WGS) entry which is preliminary data.</text>
</comment>
<protein>
    <submittedName>
        <fullName evidence="1">Uncharacterized protein</fullName>
    </submittedName>
</protein>
<organism evidence="1 2">
    <name type="scientific">Pueribacillus theae</name>
    <dbReference type="NCBI Taxonomy" id="2171751"/>
    <lineage>
        <taxon>Bacteria</taxon>
        <taxon>Bacillati</taxon>
        <taxon>Bacillota</taxon>
        <taxon>Bacilli</taxon>
        <taxon>Bacillales</taxon>
        <taxon>Bacillaceae</taxon>
        <taxon>Pueribacillus</taxon>
    </lineage>
</organism>